<evidence type="ECO:0000313" key="1">
    <source>
        <dbReference type="EMBL" id="URO83381.1"/>
    </source>
</evidence>
<proteinExistence type="predicted"/>
<reference evidence="1 2" key="1">
    <citation type="submission" date="2022-04" db="EMBL/GenBank/DDBJ databases">
        <title>Complete genome sequences of 17 Escherichia coli bacteriophages isolated from wastewater, pond water, cow manure and bird feces.</title>
        <authorList>
            <person name="Vitt A.R."/>
            <person name="Ahern S.J."/>
            <person name="Gambino M."/>
            <person name="Holst Sorensen M.C."/>
            <person name="Brondsted L."/>
        </authorList>
    </citation>
    <scope>NUCLEOTIDE SEQUENCE [LARGE SCALE GENOMIC DNA]</scope>
</reference>
<evidence type="ECO:0000313" key="2">
    <source>
        <dbReference type="Proteomes" id="UP001055487"/>
    </source>
</evidence>
<sequence length="81" mass="9239">MAPLALAARKLRQAVNGSRPVVLTLDDAKALVELLDENNRRKNRENTLKYRVTPAGRECEKKAYLRRKLRSVGLHEEADQI</sequence>
<accession>A0A9E7LKD5</accession>
<dbReference type="Proteomes" id="UP001055487">
    <property type="component" value="Segment"/>
</dbReference>
<protein>
    <submittedName>
        <fullName evidence="1">Uncharacterized protein</fullName>
    </submittedName>
</protein>
<organism evidence="1 2">
    <name type="scientific">Escherichia phage EC150</name>
    <dbReference type="NCBI Taxonomy" id="2936907"/>
    <lineage>
        <taxon>Viruses</taxon>
        <taxon>Duplodnaviria</taxon>
        <taxon>Heunggongvirae</taxon>
        <taxon>Uroviricota</taxon>
        <taxon>Caudoviricetes</taxon>
        <taxon>Lindbergviridae</taxon>
        <taxon>Wifcevirus</taxon>
        <taxon>Wifcevirus EC150</taxon>
    </lineage>
</organism>
<name>A0A9E7LKD5_9CAUD</name>
<dbReference type="EMBL" id="ON210137">
    <property type="protein sequence ID" value="URO83381.1"/>
    <property type="molecule type" value="Genomic_DNA"/>
</dbReference>
<keyword evidence="2" id="KW-1185">Reference proteome</keyword>